<dbReference type="InterPro" id="IPR043128">
    <property type="entry name" value="Rev_trsase/Diguanyl_cyclase"/>
</dbReference>
<keyword evidence="5 10" id="KW-0812">Transmembrane</keyword>
<dbReference type="SMART" id="SM00091">
    <property type="entry name" value="PAS"/>
    <property type="match status" value="7"/>
</dbReference>
<dbReference type="InterPro" id="IPR035919">
    <property type="entry name" value="EAL_sf"/>
</dbReference>
<dbReference type="Pfam" id="PF13426">
    <property type="entry name" value="PAS_9"/>
    <property type="match status" value="1"/>
</dbReference>
<dbReference type="SMART" id="SM00052">
    <property type="entry name" value="EAL"/>
    <property type="match status" value="1"/>
</dbReference>
<evidence type="ECO:0000256" key="8">
    <source>
        <dbReference type="ARBA" id="ARBA00022989"/>
    </source>
</evidence>
<dbReference type="Gene3D" id="3.20.20.450">
    <property type="entry name" value="EAL domain"/>
    <property type="match status" value="1"/>
</dbReference>
<dbReference type="InterPro" id="IPR013767">
    <property type="entry name" value="PAS_fold"/>
</dbReference>
<dbReference type="SMART" id="SM00267">
    <property type="entry name" value="GGDEF"/>
    <property type="match status" value="1"/>
</dbReference>
<keyword evidence="16" id="KW-1185">Reference proteome</keyword>
<feature type="domain" description="EAL" evidence="13">
    <location>
        <begin position="1080"/>
        <end position="1336"/>
    </location>
</feature>
<protein>
    <submittedName>
        <fullName evidence="15">Uncharacterized protein</fullName>
    </submittedName>
</protein>
<dbReference type="OrthoDB" id="442691at2"/>
<dbReference type="Gene3D" id="3.30.450.20">
    <property type="entry name" value="PAS domain"/>
    <property type="match status" value="8"/>
</dbReference>
<keyword evidence="6" id="KW-0677">Repeat</keyword>
<keyword evidence="8 10" id="KW-1133">Transmembrane helix</keyword>
<evidence type="ECO:0000313" key="16">
    <source>
        <dbReference type="Proteomes" id="UP000186868"/>
    </source>
</evidence>
<evidence type="ECO:0000256" key="9">
    <source>
        <dbReference type="ARBA" id="ARBA00023136"/>
    </source>
</evidence>
<dbReference type="FunFam" id="3.30.70.270:FF:000001">
    <property type="entry name" value="Diguanylate cyclase domain protein"/>
    <property type="match status" value="1"/>
</dbReference>
<name>A0A1U7HPX5_9CYAN</name>
<dbReference type="EMBL" id="MRCB01000003">
    <property type="protein sequence ID" value="OKH25575.1"/>
    <property type="molecule type" value="Genomic_DNA"/>
</dbReference>
<reference evidence="15 16" key="1">
    <citation type="submission" date="2016-11" db="EMBL/GenBank/DDBJ databases">
        <title>Draft Genome Sequences of Nine Cyanobacterial Strains from Diverse Habitats.</title>
        <authorList>
            <person name="Zhu T."/>
            <person name="Hou S."/>
            <person name="Lu X."/>
            <person name="Hess W.R."/>
        </authorList>
    </citation>
    <scope>NUCLEOTIDE SEQUENCE [LARGE SCALE GENOMIC DNA]</scope>
    <source>
        <strain evidence="15 16">NIES-593</strain>
    </source>
</reference>
<evidence type="ECO:0000256" key="1">
    <source>
        <dbReference type="ARBA" id="ARBA00004429"/>
    </source>
</evidence>
<dbReference type="GO" id="GO:0005886">
    <property type="term" value="C:plasma membrane"/>
    <property type="evidence" value="ECO:0007669"/>
    <property type="project" value="UniProtKB-SubCell"/>
</dbReference>
<comment type="subcellular location">
    <subcellularLocation>
        <location evidence="1">Cell inner membrane</location>
        <topology evidence="1">Multi-pass membrane protein</topology>
    </subcellularLocation>
</comment>
<dbReference type="SMART" id="SM00086">
    <property type="entry name" value="PAC"/>
    <property type="match status" value="6"/>
</dbReference>
<dbReference type="GO" id="GO:0000166">
    <property type="term" value="F:nucleotide binding"/>
    <property type="evidence" value="ECO:0007669"/>
    <property type="project" value="UniProtKB-KW"/>
</dbReference>
<dbReference type="Proteomes" id="UP000186868">
    <property type="component" value="Unassembled WGS sequence"/>
</dbReference>
<dbReference type="PROSITE" id="PS50112">
    <property type="entry name" value="PAS"/>
    <property type="match status" value="6"/>
</dbReference>
<organism evidence="15 16">
    <name type="scientific">Hydrococcus rivularis NIES-593</name>
    <dbReference type="NCBI Taxonomy" id="1921803"/>
    <lineage>
        <taxon>Bacteria</taxon>
        <taxon>Bacillati</taxon>
        <taxon>Cyanobacteriota</taxon>
        <taxon>Cyanophyceae</taxon>
        <taxon>Pleurocapsales</taxon>
        <taxon>Hydrococcaceae</taxon>
        <taxon>Hydrococcus</taxon>
    </lineage>
</organism>
<dbReference type="Pfam" id="PF00563">
    <property type="entry name" value="EAL"/>
    <property type="match status" value="1"/>
</dbReference>
<evidence type="ECO:0000256" key="4">
    <source>
        <dbReference type="ARBA" id="ARBA00022679"/>
    </source>
</evidence>
<dbReference type="InterPro" id="IPR035965">
    <property type="entry name" value="PAS-like_dom_sf"/>
</dbReference>
<dbReference type="STRING" id="1921803.NIES593_04360"/>
<dbReference type="FunFam" id="2.10.70.100:FF:000001">
    <property type="entry name" value="Sensory transduction histidine kinase"/>
    <property type="match status" value="2"/>
</dbReference>
<keyword evidence="9 10" id="KW-0472">Membrane</keyword>
<feature type="domain" description="PAC" evidence="12">
    <location>
        <begin position="113"/>
        <end position="165"/>
    </location>
</feature>
<dbReference type="SUPFAM" id="SSF55073">
    <property type="entry name" value="Nucleotide cyclase"/>
    <property type="match status" value="1"/>
</dbReference>
<keyword evidence="3" id="KW-0997">Cell inner membrane</keyword>
<dbReference type="NCBIfam" id="TIGR00254">
    <property type="entry name" value="GGDEF"/>
    <property type="match status" value="1"/>
</dbReference>
<proteinExistence type="predicted"/>
<dbReference type="Pfam" id="PF08447">
    <property type="entry name" value="PAS_3"/>
    <property type="match status" value="2"/>
</dbReference>
<feature type="domain" description="PAC" evidence="12">
    <location>
        <begin position="725"/>
        <end position="777"/>
    </location>
</feature>
<dbReference type="InterPro" id="IPR000014">
    <property type="entry name" value="PAS"/>
</dbReference>
<dbReference type="Pfam" id="PF13188">
    <property type="entry name" value="PAS_8"/>
    <property type="match status" value="1"/>
</dbReference>
<evidence type="ECO:0000259" key="12">
    <source>
        <dbReference type="PROSITE" id="PS50113"/>
    </source>
</evidence>
<dbReference type="SUPFAM" id="SSF55785">
    <property type="entry name" value="PYP-like sensor domain (PAS domain)"/>
    <property type="match status" value="7"/>
</dbReference>
<evidence type="ECO:0000259" key="11">
    <source>
        <dbReference type="PROSITE" id="PS50112"/>
    </source>
</evidence>
<feature type="domain" description="PAS" evidence="11">
    <location>
        <begin position="653"/>
        <end position="723"/>
    </location>
</feature>
<dbReference type="InterPro" id="IPR052155">
    <property type="entry name" value="Biofilm_reg_signaling"/>
</dbReference>
<feature type="domain" description="PAC" evidence="12">
    <location>
        <begin position="602"/>
        <end position="652"/>
    </location>
</feature>
<feature type="domain" description="PAS" evidence="11">
    <location>
        <begin position="39"/>
        <end position="94"/>
    </location>
</feature>
<feature type="domain" description="PAS" evidence="11">
    <location>
        <begin position="547"/>
        <end position="592"/>
    </location>
</feature>
<evidence type="ECO:0000256" key="7">
    <source>
        <dbReference type="ARBA" id="ARBA00022741"/>
    </source>
</evidence>
<dbReference type="PANTHER" id="PTHR44757">
    <property type="entry name" value="DIGUANYLATE CYCLASE DGCP"/>
    <property type="match status" value="1"/>
</dbReference>
<dbReference type="SUPFAM" id="SSF141868">
    <property type="entry name" value="EAL domain-like"/>
    <property type="match status" value="1"/>
</dbReference>
<evidence type="ECO:0000256" key="10">
    <source>
        <dbReference type="SAM" id="Phobius"/>
    </source>
</evidence>
<dbReference type="Gene3D" id="3.30.70.270">
    <property type="match status" value="1"/>
</dbReference>
<accession>A0A1U7HPX5</accession>
<evidence type="ECO:0000259" key="14">
    <source>
        <dbReference type="PROSITE" id="PS50887"/>
    </source>
</evidence>
<dbReference type="InterPro" id="IPR001610">
    <property type="entry name" value="PAC"/>
</dbReference>
<dbReference type="CDD" id="cd01948">
    <property type="entry name" value="EAL"/>
    <property type="match status" value="1"/>
</dbReference>
<feature type="domain" description="PAC" evidence="12">
    <location>
        <begin position="376"/>
        <end position="428"/>
    </location>
</feature>
<feature type="domain" description="PAS" evidence="11">
    <location>
        <begin position="166"/>
        <end position="236"/>
    </location>
</feature>
<dbReference type="InterPro" id="IPR013655">
    <property type="entry name" value="PAS_fold_3"/>
</dbReference>
<gene>
    <name evidence="15" type="ORF">NIES593_04360</name>
</gene>
<sequence length="1339" mass="152986">MLSQITSAPIDYLSLALLLLGFASFFLGYLISRKQLKAALTHSKKIFEQAAVGIAQIACDGRFLEVNQSLCELLDYTAEELCQLRFTDIIYPDDFESDCTWRQGLLDDKTSSLLKEKRYIRKDGAIIWCQIAISVARDKVGNPEYSIAIITDISDRKRTEAALQESKEQFRNLVETSSDWVWEVDENAVYSYASPQVRDLLGYEPEEVLGKTPFDLMPEAEARRVSEIFTTFVTQQLPFQCIENTNRHKDGRFVVLETSGVPIFDADGRFRGYRGIDRDITQRKQIETERLQAEQLLRESREHLNNILNSLQDLVWSISLESYQYIYINSAAESIYGRTISEFLENPNLWLEAVHPEDRQQVETASRLVIEQGISKDLEYRIVRPDGEVRWIRDRAQPIYDCSGKPIRIDGIATDITEKKHAQQALQHSEARNRAIVDAMPDLIMRVRQDGVCLDFIPPKESEARTFLPIEKSLCEVLPPQLLREQLQAVKRAIATGELQVYEHQLEKCGKLSYEEIRISPLSEEEALIVVRDISDRKQAEIDLQENEDRLQQIISTISDGLLVVDLDGKVRFVNPAAESLFGLSMAEILDRLFGLPCVVGNTAEICIQQKTGELITAEMRVREINWQGETAYLVSLRDITERYKAEQALQKSEEKYRQIVETAAEGIWVLDRDGNTSFVNSQMAQMLGYTIEEMMGKNLLAFLDEEGRAIAMAHRKRHLQGIRESFDFKLRRRDGTDLWTILSSNPLFDSEGNYVGALGMITDITDRKRIEQALYESERRLEGILNSIQDVVWSASATTLKTLYINPTAEKVFGRSASEFYNHPTLWFKIVHPEDKKQVKYYLKQLHETGSLEMEYRIVRPDGEVRWLYNRSQIIYDGSGKAIRIDATDTDITERKQAEAQLQRNAFYDPLTDLPNRALFTDRLEHALQRLKRHPESLFAVLFLDLDGFKLINDSLGHLTGDRLLQGFARRLSECLRPSDTLARLGGDEFTILVEDIKTVKEAVLVAERILQTLTLPFDLDGQQVFTNTSIGIALSNSDYQSSEEILRDADTAMYRAKAQGKGCYAVFDPKMYLLAVSRLQLETDLRRAINQQEFLVFYQPIVSLKSGKTTEFEALIRWQHPERGLILPAEFIPIAEETGLIVPIGQWMLKEACQQMRTWQERFPQQLPLKININLSGKQLRGTNFIEQIDRILAETGLDGSALKLEITESLLIENVEVATDLLLELRKRKIELCLDDFGTGYSSLSYLHRFPVSTIKIDRSFIKQMKPEDDSSEIVRAIVALANILGMNAIAEGIETSEQLEQLKKLACQKGQGYLFSKPLSKEDAEALLQKSRSRK</sequence>
<dbReference type="InterPro" id="IPR029787">
    <property type="entry name" value="Nucleotide_cyclase"/>
</dbReference>
<dbReference type="FunFam" id="3.20.20.450:FF:000001">
    <property type="entry name" value="Cyclic di-GMP phosphodiesterase yahA"/>
    <property type="match status" value="1"/>
</dbReference>
<keyword evidence="2" id="KW-1003">Cell membrane</keyword>
<dbReference type="PROSITE" id="PS50113">
    <property type="entry name" value="PAC"/>
    <property type="match status" value="6"/>
</dbReference>
<dbReference type="CDD" id="cd01949">
    <property type="entry name" value="GGDEF"/>
    <property type="match status" value="1"/>
</dbReference>
<comment type="caution">
    <text evidence="15">The sequence shown here is derived from an EMBL/GenBank/DDBJ whole genome shotgun (WGS) entry which is preliminary data.</text>
</comment>
<feature type="domain" description="PAS" evidence="11">
    <location>
        <begin position="300"/>
        <end position="373"/>
    </location>
</feature>
<keyword evidence="4" id="KW-0808">Transferase</keyword>
<dbReference type="InterPro" id="IPR001633">
    <property type="entry name" value="EAL_dom"/>
</dbReference>
<dbReference type="NCBIfam" id="TIGR00229">
    <property type="entry name" value="sensory_box"/>
    <property type="match status" value="7"/>
</dbReference>
<dbReference type="CDD" id="cd00130">
    <property type="entry name" value="PAS"/>
    <property type="match status" value="6"/>
</dbReference>
<keyword evidence="7" id="KW-0547">Nucleotide-binding</keyword>
<evidence type="ECO:0000259" key="13">
    <source>
        <dbReference type="PROSITE" id="PS50883"/>
    </source>
</evidence>
<evidence type="ECO:0000256" key="3">
    <source>
        <dbReference type="ARBA" id="ARBA00022519"/>
    </source>
</evidence>
<dbReference type="RefSeq" id="WP_073598417.1">
    <property type="nucleotide sequence ID" value="NZ_MRCB01000003.1"/>
</dbReference>
<dbReference type="PROSITE" id="PS50883">
    <property type="entry name" value="EAL"/>
    <property type="match status" value="1"/>
</dbReference>
<dbReference type="PANTHER" id="PTHR44757:SF2">
    <property type="entry name" value="BIOFILM ARCHITECTURE MAINTENANCE PROTEIN MBAA"/>
    <property type="match status" value="1"/>
</dbReference>
<feature type="domain" description="PAC" evidence="12">
    <location>
        <begin position="235"/>
        <end position="292"/>
    </location>
</feature>
<feature type="domain" description="GGDEF" evidence="14">
    <location>
        <begin position="938"/>
        <end position="1071"/>
    </location>
</feature>
<feature type="transmembrane region" description="Helical" evidence="10">
    <location>
        <begin position="12"/>
        <end position="31"/>
    </location>
</feature>
<dbReference type="Pfam" id="PF00989">
    <property type="entry name" value="PAS"/>
    <property type="match status" value="2"/>
</dbReference>
<dbReference type="InterPro" id="IPR000700">
    <property type="entry name" value="PAS-assoc_C"/>
</dbReference>
<dbReference type="GO" id="GO:0006355">
    <property type="term" value="P:regulation of DNA-templated transcription"/>
    <property type="evidence" value="ECO:0007669"/>
    <property type="project" value="InterPro"/>
</dbReference>
<dbReference type="GO" id="GO:0016740">
    <property type="term" value="F:transferase activity"/>
    <property type="evidence" value="ECO:0007669"/>
    <property type="project" value="UniProtKB-KW"/>
</dbReference>
<evidence type="ECO:0000256" key="6">
    <source>
        <dbReference type="ARBA" id="ARBA00022737"/>
    </source>
</evidence>
<evidence type="ECO:0000256" key="2">
    <source>
        <dbReference type="ARBA" id="ARBA00022475"/>
    </source>
</evidence>
<feature type="domain" description="PAS" evidence="11">
    <location>
        <begin position="778"/>
        <end position="851"/>
    </location>
</feature>
<dbReference type="Pfam" id="PF00990">
    <property type="entry name" value="GGDEF"/>
    <property type="match status" value="1"/>
</dbReference>
<evidence type="ECO:0000313" key="15">
    <source>
        <dbReference type="EMBL" id="OKH25575.1"/>
    </source>
</evidence>
<evidence type="ECO:0000256" key="5">
    <source>
        <dbReference type="ARBA" id="ARBA00022692"/>
    </source>
</evidence>
<dbReference type="PROSITE" id="PS50887">
    <property type="entry name" value="GGDEF"/>
    <property type="match status" value="1"/>
</dbReference>
<feature type="domain" description="PAC" evidence="12">
    <location>
        <begin position="853"/>
        <end position="905"/>
    </location>
</feature>
<dbReference type="InterPro" id="IPR000160">
    <property type="entry name" value="GGDEF_dom"/>
</dbReference>